<comment type="caution">
    <text evidence="1">The sequence shown here is derived from an EMBL/GenBank/DDBJ whole genome shotgun (WGS) entry which is preliminary data.</text>
</comment>
<sequence length="125" mass="14595">MITSYNLEFCDIDVYEDYTVARIHEGMITTPENLKVFLKLIDIHYKNKPFVYISHRIHSFSINPAIHAESSKIPNLIGIAVVSEDPLQKIQTQVEKVFFKKEFKHFTTIQEALVWKDEIIKKVAD</sequence>
<dbReference type="RefSeq" id="WP_066313021.1">
    <property type="nucleotide sequence ID" value="NZ_LQRT01000007.1"/>
</dbReference>
<evidence type="ECO:0008006" key="3">
    <source>
        <dbReference type="Google" id="ProtNLM"/>
    </source>
</evidence>
<reference evidence="1 2" key="1">
    <citation type="submission" date="2016-01" db="EMBL/GenBank/DDBJ databases">
        <title>The draft genome sequence of Aquimarina sp. RZW4-3-2.</title>
        <authorList>
            <person name="Wang Y."/>
        </authorList>
    </citation>
    <scope>NUCLEOTIDE SEQUENCE [LARGE SCALE GENOMIC DNA]</scope>
    <source>
        <strain evidence="1 2">RZW4-3-2</strain>
    </source>
</reference>
<evidence type="ECO:0000313" key="1">
    <source>
        <dbReference type="EMBL" id="KZS41143.1"/>
    </source>
</evidence>
<dbReference type="OrthoDB" id="1144359at2"/>
<name>A0A163B8Z7_9FLAO</name>
<protein>
    <recommendedName>
        <fullName evidence="3">STAS/SEC14 domain-containing protein</fullName>
    </recommendedName>
</protein>
<dbReference type="InterPro" id="IPR036513">
    <property type="entry name" value="STAS_dom_sf"/>
</dbReference>
<keyword evidence="2" id="KW-1185">Reference proteome</keyword>
<dbReference type="SUPFAM" id="SSF52091">
    <property type="entry name" value="SpoIIaa-like"/>
    <property type="match status" value="1"/>
</dbReference>
<dbReference type="Proteomes" id="UP000076715">
    <property type="component" value="Unassembled WGS sequence"/>
</dbReference>
<dbReference type="STRING" id="1642818.AWE51_23625"/>
<proteinExistence type="predicted"/>
<gene>
    <name evidence="1" type="ORF">AWE51_23625</name>
</gene>
<dbReference type="AlphaFoldDB" id="A0A163B8Z7"/>
<accession>A0A163B8Z7</accession>
<evidence type="ECO:0000313" key="2">
    <source>
        <dbReference type="Proteomes" id="UP000076715"/>
    </source>
</evidence>
<dbReference type="EMBL" id="LQRT01000007">
    <property type="protein sequence ID" value="KZS41143.1"/>
    <property type="molecule type" value="Genomic_DNA"/>
</dbReference>
<organism evidence="1 2">
    <name type="scientific">Aquimarina aggregata</name>
    <dbReference type="NCBI Taxonomy" id="1642818"/>
    <lineage>
        <taxon>Bacteria</taxon>
        <taxon>Pseudomonadati</taxon>
        <taxon>Bacteroidota</taxon>
        <taxon>Flavobacteriia</taxon>
        <taxon>Flavobacteriales</taxon>
        <taxon>Flavobacteriaceae</taxon>
        <taxon>Aquimarina</taxon>
    </lineage>
</organism>